<name>A0ABS4MBD2_9LACO</name>
<organism evidence="2 3">
    <name type="scientific">Lactobacillus colini</name>
    <dbReference type="NCBI Taxonomy" id="1819254"/>
    <lineage>
        <taxon>Bacteria</taxon>
        <taxon>Bacillati</taxon>
        <taxon>Bacillota</taxon>
        <taxon>Bacilli</taxon>
        <taxon>Lactobacillales</taxon>
        <taxon>Lactobacillaceae</taxon>
        <taxon>Lactobacillus</taxon>
    </lineage>
</organism>
<evidence type="ECO:0000313" key="3">
    <source>
        <dbReference type="Proteomes" id="UP001519292"/>
    </source>
</evidence>
<dbReference type="EMBL" id="JAGGLU010000001">
    <property type="protein sequence ID" value="MBP2056980.1"/>
    <property type="molecule type" value="Genomic_DNA"/>
</dbReference>
<proteinExistence type="predicted"/>
<evidence type="ECO:0000256" key="1">
    <source>
        <dbReference type="SAM" id="Coils"/>
    </source>
</evidence>
<reference evidence="2 3" key="1">
    <citation type="submission" date="2021-03" db="EMBL/GenBank/DDBJ databases">
        <title>Genomic Encyclopedia of Type Strains, Phase IV (KMG-IV): sequencing the most valuable type-strain genomes for metagenomic binning, comparative biology and taxonomic classification.</title>
        <authorList>
            <person name="Goeker M."/>
        </authorList>
    </citation>
    <scope>NUCLEOTIDE SEQUENCE [LARGE SCALE GENOMIC DNA]</scope>
    <source>
        <strain evidence="2 3">DSM 101872</strain>
    </source>
</reference>
<protein>
    <submittedName>
        <fullName evidence="2">Small-conductance mechanosensitive channel</fullName>
    </submittedName>
</protein>
<accession>A0ABS4MBD2</accession>
<dbReference type="InterPro" id="IPR008840">
    <property type="entry name" value="Sipho_Gp157"/>
</dbReference>
<evidence type="ECO:0000313" key="2">
    <source>
        <dbReference type="EMBL" id="MBP2056980.1"/>
    </source>
</evidence>
<dbReference type="RefSeq" id="WP_209685363.1">
    <property type="nucleotide sequence ID" value="NZ_JAGGLU010000001.1"/>
</dbReference>
<keyword evidence="1" id="KW-0175">Coiled coil</keyword>
<keyword evidence="3" id="KW-1185">Reference proteome</keyword>
<dbReference type="Proteomes" id="UP001519292">
    <property type="component" value="Unassembled WGS sequence"/>
</dbReference>
<dbReference type="Pfam" id="PF05565">
    <property type="entry name" value="Sipho_Gp157"/>
    <property type="match status" value="1"/>
</dbReference>
<comment type="caution">
    <text evidence="2">The sequence shown here is derived from an EMBL/GenBank/DDBJ whole genome shotgun (WGS) entry which is preliminary data.</text>
</comment>
<feature type="coiled-coil region" evidence="1">
    <location>
        <begin position="46"/>
        <end position="73"/>
    </location>
</feature>
<gene>
    <name evidence="2" type="ORF">J2Z60_000142</name>
</gene>
<sequence>MKNIFEINAAIKAVQEKDLDPELIQDTLDSLALARDEKLDGVAGWIESNNAKIDWLSEKIKQLQEVKKRFNNQNTRLMDYLTAAIDNTGKKEIKTEHHLLKPRNYRASVIVESSKDLPVDYIKFEEIQKVDKTKLYEDLKKGKEITGAYLKENRKTRIM</sequence>